<dbReference type="InterPro" id="IPR001584">
    <property type="entry name" value="Integrase_cat-core"/>
</dbReference>
<dbReference type="PANTHER" id="PTHR35004">
    <property type="entry name" value="TRANSPOSASE RV3428C-RELATED"/>
    <property type="match status" value="1"/>
</dbReference>
<sequence>MANTTLSMSKIRQILRMYDQGRSRQYIALHLDIARNTVKKYLATYDASGLSFKEVNALDDKALEDFFGKARERERDPSQRMQSLLRCFPHVDKELKRIGMTRKILWEAYKTEFPDGYAYTQFCDYYVSWKGRVNPTMHLDHKVGDKLFVDFAGEKLSYVDRDTGEEVAVEVFVAILAASQLTYVEAVHSQQKEDFISACENTMHYIGGVPQALVPDNLKAAVTKSNRYEPTLNETFLDFANHYGTTILPARAYRPRDKALVEGAVKIMYRRLYIPIRQHTYFSLKSLNTAIRAIVDEHNNQPLKGRNYSRKMQFEEVERQTLDPLPVQRYEFKKIFYGTVMKNSHICLGPDKHYYSVPIRLIGKKIKILYSGSTVEIFSNYDRVAVHKRNKTPYQHSTQQEHLANTHRYSNERTPEKFLEEAAAYGEDVVSYILKIMERKQHPEQIRKSCEGILSLGKKAGADRLANACRKAMDYGVYTYKNIQSILENNMDSYKESIFADELLMPTHDNIRGEDYYK</sequence>
<evidence type="ECO:0000256" key="1">
    <source>
        <dbReference type="ARBA" id="ARBA00009277"/>
    </source>
</evidence>
<dbReference type="STRING" id="1391627.SAMN05216464_113161"/>
<dbReference type="Proteomes" id="UP000199072">
    <property type="component" value="Unassembled WGS sequence"/>
</dbReference>
<dbReference type="Gene3D" id="3.30.420.10">
    <property type="entry name" value="Ribonuclease H-like superfamily/Ribonuclease H"/>
    <property type="match status" value="1"/>
</dbReference>
<proteinExistence type="inferred from homology"/>
<dbReference type="SUPFAM" id="SSF53098">
    <property type="entry name" value="Ribonuclease H-like"/>
    <property type="match status" value="1"/>
</dbReference>
<dbReference type="GO" id="GO:0000150">
    <property type="term" value="F:DNA strand exchange activity"/>
    <property type="evidence" value="ECO:0007669"/>
    <property type="project" value="InterPro"/>
</dbReference>
<dbReference type="PROSITE" id="PS50994">
    <property type="entry name" value="INTEGRASE"/>
    <property type="match status" value="1"/>
</dbReference>
<feature type="domain" description="Integrase catalytic" evidence="3">
    <location>
        <begin position="131"/>
        <end position="334"/>
    </location>
</feature>
<evidence type="ECO:0000256" key="2">
    <source>
        <dbReference type="SAM" id="MobiDB-lite"/>
    </source>
</evidence>
<dbReference type="InterPro" id="IPR054353">
    <property type="entry name" value="IstA-like_C"/>
</dbReference>
<evidence type="ECO:0000259" key="3">
    <source>
        <dbReference type="PROSITE" id="PS50994"/>
    </source>
</evidence>
<dbReference type="GO" id="GO:0003677">
    <property type="term" value="F:DNA binding"/>
    <property type="evidence" value="ECO:0007669"/>
    <property type="project" value="InterPro"/>
</dbReference>
<protein>
    <submittedName>
        <fullName evidence="4">Transposase</fullName>
    </submittedName>
</protein>
<dbReference type="GO" id="GO:0015074">
    <property type="term" value="P:DNA integration"/>
    <property type="evidence" value="ECO:0007669"/>
    <property type="project" value="InterPro"/>
</dbReference>
<reference evidence="4 5" key="1">
    <citation type="submission" date="2016-10" db="EMBL/GenBank/DDBJ databases">
        <authorList>
            <person name="de Groot N.N."/>
        </authorList>
    </citation>
    <scope>NUCLEOTIDE SEQUENCE [LARGE SCALE GENOMIC DNA]</scope>
    <source>
        <strain evidence="4 5">47C3B</strain>
    </source>
</reference>
<dbReference type="Pfam" id="PF02796">
    <property type="entry name" value="HTH_7"/>
    <property type="match status" value="1"/>
</dbReference>
<dbReference type="InterPro" id="IPR006120">
    <property type="entry name" value="Resolvase_HTH_dom"/>
</dbReference>
<feature type="compositionally biased region" description="Polar residues" evidence="2">
    <location>
        <begin position="392"/>
        <end position="403"/>
    </location>
</feature>
<evidence type="ECO:0000313" key="5">
    <source>
        <dbReference type="Proteomes" id="UP000199072"/>
    </source>
</evidence>
<dbReference type="NCBIfam" id="NF033546">
    <property type="entry name" value="transpos_IS21"/>
    <property type="match status" value="1"/>
</dbReference>
<evidence type="ECO:0000313" key="4">
    <source>
        <dbReference type="EMBL" id="SDF16114.1"/>
    </source>
</evidence>
<dbReference type="Pfam" id="PF22483">
    <property type="entry name" value="Mu-transpos_C_2"/>
    <property type="match status" value="1"/>
</dbReference>
<dbReference type="Gene3D" id="1.10.10.60">
    <property type="entry name" value="Homeodomain-like"/>
    <property type="match status" value="1"/>
</dbReference>
<feature type="region of interest" description="Disordered" evidence="2">
    <location>
        <begin position="392"/>
        <end position="411"/>
    </location>
</feature>
<keyword evidence="5" id="KW-1185">Reference proteome</keyword>
<dbReference type="EMBL" id="FNAI01000013">
    <property type="protein sequence ID" value="SDF16114.1"/>
    <property type="molecule type" value="Genomic_DNA"/>
</dbReference>
<dbReference type="AlphaFoldDB" id="A0A1G7IU87"/>
<comment type="similarity">
    <text evidence="1">Belongs to the transposase IS21/IS408/IS1162 family.</text>
</comment>
<name>A0A1G7IU87_9SPHI</name>
<gene>
    <name evidence="4" type="ORF">SAMN05216464_113161</name>
</gene>
<dbReference type="InterPro" id="IPR012337">
    <property type="entry name" value="RNaseH-like_sf"/>
</dbReference>
<dbReference type="OrthoDB" id="3193769at2"/>
<organism evidence="4 5">
    <name type="scientific">Mucilaginibacter pineti</name>
    <dbReference type="NCBI Taxonomy" id="1391627"/>
    <lineage>
        <taxon>Bacteria</taxon>
        <taxon>Pseudomonadati</taxon>
        <taxon>Bacteroidota</taxon>
        <taxon>Sphingobacteriia</taxon>
        <taxon>Sphingobacteriales</taxon>
        <taxon>Sphingobacteriaceae</taxon>
        <taxon>Mucilaginibacter</taxon>
    </lineage>
</organism>
<dbReference type="PANTHER" id="PTHR35004:SF8">
    <property type="entry name" value="TRANSPOSASE RV3428C-RELATED"/>
    <property type="match status" value="1"/>
</dbReference>
<accession>A0A1G7IU87</accession>
<dbReference type="InterPro" id="IPR036397">
    <property type="entry name" value="RNaseH_sf"/>
</dbReference>